<reference evidence="5" key="1">
    <citation type="journal article" date="2019" name="Int. J. Syst. Evol. Microbiol.">
        <title>The Global Catalogue of Microorganisms (GCM) 10K type strain sequencing project: providing services to taxonomists for standard genome sequencing and annotation.</title>
        <authorList>
            <consortium name="The Broad Institute Genomics Platform"/>
            <consortium name="The Broad Institute Genome Sequencing Center for Infectious Disease"/>
            <person name="Wu L."/>
            <person name="Ma J."/>
        </authorList>
    </citation>
    <scope>NUCLEOTIDE SEQUENCE [LARGE SCALE GENOMIC DNA]</scope>
    <source>
        <strain evidence="5">KCTC 42423</strain>
    </source>
</reference>
<accession>A0ABW5N704</accession>
<dbReference type="InterPro" id="IPR011083">
    <property type="entry name" value="Phage_tail_collar_dom"/>
</dbReference>
<feature type="signal peptide" evidence="2">
    <location>
        <begin position="1"/>
        <end position="19"/>
    </location>
</feature>
<evidence type="ECO:0000313" key="5">
    <source>
        <dbReference type="Proteomes" id="UP001597459"/>
    </source>
</evidence>
<evidence type="ECO:0000256" key="1">
    <source>
        <dbReference type="SAM" id="MobiDB-lite"/>
    </source>
</evidence>
<keyword evidence="5" id="KW-1185">Reference proteome</keyword>
<dbReference type="Gene3D" id="3.90.1340.10">
    <property type="entry name" value="Phage tail collar domain"/>
    <property type="match status" value="1"/>
</dbReference>
<name>A0ABW5N704_9FLAO</name>
<dbReference type="Proteomes" id="UP001597459">
    <property type="component" value="Unassembled WGS sequence"/>
</dbReference>
<evidence type="ECO:0000256" key="2">
    <source>
        <dbReference type="SAM" id="SignalP"/>
    </source>
</evidence>
<evidence type="ECO:0000313" key="4">
    <source>
        <dbReference type="EMBL" id="MFD2591395.1"/>
    </source>
</evidence>
<feature type="region of interest" description="Disordered" evidence="1">
    <location>
        <begin position="178"/>
        <end position="197"/>
    </location>
</feature>
<comment type="caution">
    <text evidence="4">The sequence shown here is derived from an EMBL/GenBank/DDBJ whole genome shotgun (WGS) entry which is preliminary data.</text>
</comment>
<feature type="region of interest" description="Disordered" evidence="1">
    <location>
        <begin position="207"/>
        <end position="277"/>
    </location>
</feature>
<evidence type="ECO:0000259" key="3">
    <source>
        <dbReference type="Pfam" id="PF07484"/>
    </source>
</evidence>
<sequence>MKTKLLFIVAVLFTAVLFAQNTGIAVQGIARDASKTALGNKNLNFVFDIQISNGTSKYKETQNLTTDAFGVFSHVIGTGTPQGTTFSEVDFSTEHLKLVISLDGTVISDQPFHYAPYAYHANNGAPTGAIMPYLGATAPPGWLLCNGTAIPNPSTSGAALVALIGNNTPDLQGMFLRGTGTSPVNGQSGPGLKATQSDTFKSHNHYVNLTTSSNGSHSHGYDDYAHSDSVADHSDHGTGSGDDNGNKRTSRTTASAGNHTHTVKGNSNTTGGAETRPVNYGVNYIIKL</sequence>
<dbReference type="Pfam" id="PF07484">
    <property type="entry name" value="Collar"/>
    <property type="match status" value="1"/>
</dbReference>
<protein>
    <submittedName>
        <fullName evidence="4">Tail fiber protein</fullName>
    </submittedName>
</protein>
<dbReference type="SUPFAM" id="SSF88874">
    <property type="entry name" value="Receptor-binding domain of short tail fibre protein gp12"/>
    <property type="match status" value="1"/>
</dbReference>
<feature type="domain" description="Phage tail collar" evidence="3">
    <location>
        <begin position="128"/>
        <end position="175"/>
    </location>
</feature>
<gene>
    <name evidence="4" type="ORF">ACFSTE_11215</name>
</gene>
<feature type="compositionally biased region" description="Polar residues" evidence="1">
    <location>
        <begin position="251"/>
        <end position="272"/>
    </location>
</feature>
<feature type="compositionally biased region" description="Polar residues" evidence="1">
    <location>
        <begin position="207"/>
        <end position="217"/>
    </location>
</feature>
<keyword evidence="2" id="KW-0732">Signal</keyword>
<proteinExistence type="predicted"/>
<dbReference type="InterPro" id="IPR037053">
    <property type="entry name" value="Phage_tail_collar_dom_sf"/>
</dbReference>
<organism evidence="4 5">
    <name type="scientific">Aquimarina hainanensis</name>
    <dbReference type="NCBI Taxonomy" id="1578017"/>
    <lineage>
        <taxon>Bacteria</taxon>
        <taxon>Pseudomonadati</taxon>
        <taxon>Bacteroidota</taxon>
        <taxon>Flavobacteriia</taxon>
        <taxon>Flavobacteriales</taxon>
        <taxon>Flavobacteriaceae</taxon>
        <taxon>Aquimarina</taxon>
    </lineage>
</organism>
<feature type="compositionally biased region" description="Basic and acidic residues" evidence="1">
    <location>
        <begin position="219"/>
        <end position="236"/>
    </location>
</feature>
<dbReference type="RefSeq" id="WP_378256894.1">
    <property type="nucleotide sequence ID" value="NZ_JBHSJV010000001.1"/>
</dbReference>
<feature type="chain" id="PRO_5046598011" evidence="2">
    <location>
        <begin position="20"/>
        <end position="288"/>
    </location>
</feature>
<dbReference type="EMBL" id="JBHULX010000021">
    <property type="protein sequence ID" value="MFD2591395.1"/>
    <property type="molecule type" value="Genomic_DNA"/>
</dbReference>